<accession>A0ABS2TEB3</accession>
<dbReference type="PANTHER" id="PTHR44688:SF16">
    <property type="entry name" value="DNA-BINDING TRANSCRIPTIONAL ACTIVATOR DEVR_DOSR"/>
    <property type="match status" value="1"/>
</dbReference>
<dbReference type="Gene3D" id="1.10.10.10">
    <property type="entry name" value="Winged helix-like DNA-binding domain superfamily/Winged helix DNA-binding domain"/>
    <property type="match status" value="1"/>
</dbReference>
<evidence type="ECO:0000259" key="4">
    <source>
        <dbReference type="PROSITE" id="PS50043"/>
    </source>
</evidence>
<sequence length="864" mass="94628">MSSESLHRLSPTPWFLISAPEIRPDALPRPNVVNLLESCARSFTITVVDAPSGFGKTTGLAMWARDRTAPTAWVTVVRDHTTPRELLSSVVASLLEIYPHNSILEEQIVRMQEGDEPLHVLLDSLMAALPASETTTVILDDAHETTKEALVAVIDPLVRYSRSRLRFVVAATRDMSTWLAKQLANGTARQFPSESLLFSPAEVVSLVSSDVPRGHARATGRRLWEETGGWPVAVQLLLRSGHGAPVGVDFSDHGTPTVLTDYIEHDILGNLEPGLRRFVLDATTCDRFDTAQAVSISGNQNGAALLAECQRRGLFLDSFRRADGNGHFRWHTTFAQSCRDILKRTDPERHALVHRRAAEWHVDRDPSAAIRHAVTTGDRAFVEKTIEASWLQLITDGKAAVLERHCLDLDSESPALLYMRACCRDMAGDSTGSALLRARADRAADGLSEDEALRVNDVRRFADLLLLSDYEDIADALTAAENILSSRPLSRGQYTHGSFLAAWTRLRLRSNPRRAIDLLHGAALSAERSGNHSFARRASATSALALAFAGRLTLAQKSLGTLRSQDRTMGWDPFDGSLNSWSAIFIAFWQGDLTTVLDEARLLDKTGGPVSSNASMGRVYFAYAAALLGTHLDEAAIMLRKVADDVIHGLPWPSYKCVAAAGLHWASGNQSAAINTLGELDETSGITTTLVMAADLWRRLGHPDQALRLLGSLDEGFMPSFTTGSVLFTHAAIAWERGHSERAHELLEQCLDVIAPESIAQPFVRMDDPARELATAHAAWGTAHEPFIAARLAADALLLGPSRVPSSLTTREREILTYLETTMTAAEIAEELHLSPATVRTHQRSIYRKLGVTTRREAVRSLRG</sequence>
<dbReference type="InterPro" id="IPR000792">
    <property type="entry name" value="Tscrpt_reg_LuxR_C"/>
</dbReference>
<name>A0ABS2TEB3_9ACTO</name>
<dbReference type="PROSITE" id="PS50043">
    <property type="entry name" value="HTH_LUXR_2"/>
    <property type="match status" value="1"/>
</dbReference>
<dbReference type="CDD" id="cd06170">
    <property type="entry name" value="LuxR_C_like"/>
    <property type="match status" value="1"/>
</dbReference>
<reference evidence="6" key="1">
    <citation type="submission" date="2021-02" db="EMBL/GenBank/DDBJ databases">
        <title>Leucobacter sp. CX169.</title>
        <authorList>
            <person name="Cheng Y."/>
        </authorList>
    </citation>
    <scope>NUCLEOTIDE SEQUENCE [LARGE SCALE GENOMIC DNA]</scope>
    <source>
        <strain evidence="6">JY899</strain>
    </source>
</reference>
<dbReference type="SMART" id="SM00421">
    <property type="entry name" value="HTH_LUXR"/>
    <property type="match status" value="1"/>
</dbReference>
<organism evidence="5 6">
    <name type="scientific">Flaviflexus equikiangi</name>
    <dbReference type="NCBI Taxonomy" id="2758573"/>
    <lineage>
        <taxon>Bacteria</taxon>
        <taxon>Bacillati</taxon>
        <taxon>Actinomycetota</taxon>
        <taxon>Actinomycetes</taxon>
        <taxon>Actinomycetales</taxon>
        <taxon>Actinomycetaceae</taxon>
        <taxon>Flaviflexus</taxon>
    </lineage>
</organism>
<comment type="caution">
    <text evidence="5">The sequence shown here is derived from an EMBL/GenBank/DDBJ whole genome shotgun (WGS) entry which is preliminary data.</text>
</comment>
<feature type="domain" description="HTH luxR-type" evidence="4">
    <location>
        <begin position="801"/>
        <end position="864"/>
    </location>
</feature>
<keyword evidence="6" id="KW-1185">Reference proteome</keyword>
<keyword evidence="1" id="KW-0805">Transcription regulation</keyword>
<gene>
    <name evidence="5" type="ORF">JVW63_04680</name>
</gene>
<keyword evidence="2" id="KW-0238">DNA-binding</keyword>
<dbReference type="EMBL" id="JAFFJS010000002">
    <property type="protein sequence ID" value="MBM9432995.1"/>
    <property type="molecule type" value="Genomic_DNA"/>
</dbReference>
<dbReference type="PRINTS" id="PR00038">
    <property type="entry name" value="HTHLUXR"/>
</dbReference>
<evidence type="ECO:0000313" key="6">
    <source>
        <dbReference type="Proteomes" id="UP000705983"/>
    </source>
</evidence>
<evidence type="ECO:0000313" key="5">
    <source>
        <dbReference type="EMBL" id="MBM9432995.1"/>
    </source>
</evidence>
<dbReference type="RefSeq" id="WP_187996337.1">
    <property type="nucleotide sequence ID" value="NZ_JACEXG010000002.1"/>
</dbReference>
<protein>
    <recommendedName>
        <fullName evidence="4">HTH luxR-type domain-containing protein</fullName>
    </recommendedName>
</protein>
<proteinExistence type="predicted"/>
<dbReference type="InterPro" id="IPR059106">
    <property type="entry name" value="WHD_MalT"/>
</dbReference>
<dbReference type="SUPFAM" id="SSF46894">
    <property type="entry name" value="C-terminal effector domain of the bipartite response regulators"/>
    <property type="match status" value="1"/>
</dbReference>
<evidence type="ECO:0000256" key="2">
    <source>
        <dbReference type="ARBA" id="ARBA00023125"/>
    </source>
</evidence>
<dbReference type="PANTHER" id="PTHR44688">
    <property type="entry name" value="DNA-BINDING TRANSCRIPTIONAL ACTIVATOR DEVR_DOSR"/>
    <property type="match status" value="1"/>
</dbReference>
<dbReference type="InterPro" id="IPR036388">
    <property type="entry name" value="WH-like_DNA-bd_sf"/>
</dbReference>
<keyword evidence="3" id="KW-0804">Transcription</keyword>
<evidence type="ECO:0000256" key="3">
    <source>
        <dbReference type="ARBA" id="ARBA00023163"/>
    </source>
</evidence>
<dbReference type="Pfam" id="PF25873">
    <property type="entry name" value="WHD_MalT"/>
    <property type="match status" value="1"/>
</dbReference>
<dbReference type="InterPro" id="IPR016032">
    <property type="entry name" value="Sig_transdc_resp-reg_C-effctor"/>
</dbReference>
<dbReference type="Proteomes" id="UP000705983">
    <property type="component" value="Unassembled WGS sequence"/>
</dbReference>
<evidence type="ECO:0000256" key="1">
    <source>
        <dbReference type="ARBA" id="ARBA00023015"/>
    </source>
</evidence>
<dbReference type="Pfam" id="PF00196">
    <property type="entry name" value="GerE"/>
    <property type="match status" value="1"/>
</dbReference>